<dbReference type="EMBL" id="JAHLUH010000011">
    <property type="protein sequence ID" value="KAG7725847.1"/>
    <property type="molecule type" value="Genomic_DNA"/>
</dbReference>
<protein>
    <recommendedName>
        <fullName evidence="2">Probable vacuolar protein sorting-associated protein 16 homolog</fullName>
    </recommendedName>
</protein>
<keyword evidence="2" id="KW-0653">Protein transport</keyword>
<comment type="caution">
    <text evidence="5">The sequence shown here is derived from an EMBL/GenBank/DDBJ whole genome shotgun (WGS) entry which is preliminary data.</text>
</comment>
<dbReference type="PIRSF" id="PIRSF007949">
    <property type="entry name" value="VPS16"/>
    <property type="match status" value="1"/>
</dbReference>
<dbReference type="Proteomes" id="UP000738402">
    <property type="component" value="Unassembled WGS sequence"/>
</dbReference>
<dbReference type="GO" id="GO:0006886">
    <property type="term" value="P:intracellular protein transport"/>
    <property type="evidence" value="ECO:0007669"/>
    <property type="project" value="InterPro"/>
</dbReference>
<organism evidence="5 8">
    <name type="scientific">Ogataea haglerorum</name>
    <dbReference type="NCBI Taxonomy" id="1937702"/>
    <lineage>
        <taxon>Eukaryota</taxon>
        <taxon>Fungi</taxon>
        <taxon>Dikarya</taxon>
        <taxon>Ascomycota</taxon>
        <taxon>Saccharomycotina</taxon>
        <taxon>Pichiomycetes</taxon>
        <taxon>Pichiales</taxon>
        <taxon>Pichiaceae</taxon>
        <taxon>Ogataea</taxon>
    </lineage>
</organism>
<dbReference type="EMBL" id="JAHLUN010000005">
    <property type="protein sequence ID" value="KAG7765903.1"/>
    <property type="molecule type" value="Genomic_DNA"/>
</dbReference>
<keyword evidence="7" id="KW-1185">Reference proteome</keyword>
<dbReference type="Pfam" id="PF04840">
    <property type="entry name" value="Vps16_C"/>
    <property type="match status" value="1"/>
</dbReference>
<dbReference type="GO" id="GO:0005768">
    <property type="term" value="C:endosome"/>
    <property type="evidence" value="ECO:0007669"/>
    <property type="project" value="TreeGrafter"/>
</dbReference>
<feature type="domain" description="Vps16 N-terminal" evidence="4">
    <location>
        <begin position="4"/>
        <end position="122"/>
    </location>
</feature>
<dbReference type="Pfam" id="PF04841">
    <property type="entry name" value="Vps16_N"/>
    <property type="match status" value="2"/>
</dbReference>
<evidence type="ECO:0000259" key="3">
    <source>
        <dbReference type="Pfam" id="PF04840"/>
    </source>
</evidence>
<dbReference type="GO" id="GO:0003779">
    <property type="term" value="F:actin binding"/>
    <property type="evidence" value="ECO:0007669"/>
    <property type="project" value="TreeGrafter"/>
</dbReference>
<evidence type="ECO:0000256" key="2">
    <source>
        <dbReference type="PIRNR" id="PIRNR007949"/>
    </source>
</evidence>
<dbReference type="GO" id="GO:0030897">
    <property type="term" value="C:HOPS complex"/>
    <property type="evidence" value="ECO:0007669"/>
    <property type="project" value="TreeGrafter"/>
</dbReference>
<dbReference type="InterPro" id="IPR016534">
    <property type="entry name" value="VPS16"/>
</dbReference>
<dbReference type="GO" id="GO:0042144">
    <property type="term" value="P:vacuole fusion, non-autophagic"/>
    <property type="evidence" value="ECO:0007669"/>
    <property type="project" value="TreeGrafter"/>
</dbReference>
<dbReference type="GO" id="GO:0016197">
    <property type="term" value="P:endosomal transport"/>
    <property type="evidence" value="ECO:0007669"/>
    <property type="project" value="TreeGrafter"/>
</dbReference>
<feature type="domain" description="Vps16 C-terminal" evidence="3">
    <location>
        <begin position="478"/>
        <end position="777"/>
    </location>
</feature>
<dbReference type="InterPro" id="IPR006926">
    <property type="entry name" value="Vps16_N"/>
</dbReference>
<dbReference type="PANTHER" id="PTHR12811:SF0">
    <property type="entry name" value="VACUOLAR PROTEIN SORTING-ASSOCIATED PROTEIN 16 HOMOLOG"/>
    <property type="match status" value="1"/>
</dbReference>
<proteinExistence type="inferred from homology"/>
<evidence type="ECO:0000313" key="5">
    <source>
        <dbReference type="EMBL" id="KAG7725847.1"/>
    </source>
</evidence>
<dbReference type="AlphaFoldDB" id="A0AAN6D496"/>
<keyword evidence="2" id="KW-0813">Transport</keyword>
<accession>A0AAN6D496</accession>
<gene>
    <name evidence="5" type="ORF">KL933_003895</name>
    <name evidence="6" type="ORF">KL946_002083</name>
</gene>
<dbReference type="InterPro" id="IPR006925">
    <property type="entry name" value="Vps16_C"/>
</dbReference>
<reference evidence="5 7" key="1">
    <citation type="journal article" date="2021" name="G3 (Bethesda)">
        <title>Genomic diversity, chromosomal rearrangements, and interspecies hybridization in the ogataea polymorpha species complex.</title>
        <authorList>
            <person name="Hanson S.J."/>
            <person name="Cinneide E.O."/>
            <person name="Salzberg L.I."/>
            <person name="Wolfe K.H."/>
            <person name="McGowan J."/>
            <person name="Fitzpatrick D.A."/>
            <person name="Matlin K."/>
        </authorList>
    </citation>
    <scope>NUCLEOTIDE SEQUENCE</scope>
    <source>
        <strain evidence="6">81-436-3</strain>
        <strain evidence="5">83-405-1</strain>
    </source>
</reference>
<comment type="similarity">
    <text evidence="1 2">Belongs to the VPS16 family.</text>
</comment>
<evidence type="ECO:0000313" key="8">
    <source>
        <dbReference type="Proteomes" id="UP000738402"/>
    </source>
</evidence>
<name>A0AAN6D496_9ASCO</name>
<evidence type="ECO:0000256" key="1">
    <source>
        <dbReference type="ARBA" id="ARBA00009250"/>
    </source>
</evidence>
<dbReference type="PANTHER" id="PTHR12811">
    <property type="entry name" value="VACUOLAR PROTEIN SORTING VPS16"/>
    <property type="match status" value="1"/>
</dbReference>
<sequence>MSSPSLGWERLQTVFYRSRPLFALQWEDVNLNGCMVAIGPYAAAIAVFPHMMRTAIEIYSGSGSPLTSIPWNAKAGNIVSLGWTGRCELVVVLRHGKYRVYTDYDGEFEEFVIGSEVIDVRFWNNGVVFRTIEGFKSFTYGADVADEFPTVEGSIVGWAIIPPVYHTPLKLVISTQDRLLLIDRGIQDTKRNERGPYSLISASPNGDFVALYGDQSVLIVTSDFTTTLNAFKCETGMPLQLEWCGNDAVVASYEDEMLLIGPSDESITLFLDSPAIVRPEVDGLLYLDNSSLQFVSRVSNYTVETFGIGSTSASAILLDAIEQIDQRSPKANENLEIIADKLADAVDHCIRAASEEFDPYWQKKLLRAATFGKTTLDMYNSDEFVETCNNLRILNIIRQPEIGIFLTYSQFIELGLDRLIDLLLMRKLHYLCLKIADFMSLPKDNIYINWACAKIRNSELANDELLQELLNRLQDKTVSFAPIAQAAYVEGRADLATKLLSLENDVSLAVPMLLEMDQDSHALNKAEESLDTDSILYILVTLLNKASVPDLLKMLNRKKNASGIFITQVASRDLQLLNDYYYKEDSIFGLTMVNLQKLAQETEIDKRKQLLNKASQTLQRSKYMKTESKWLKDEAKNLDIITPIEASLNTKTASHLELLEVLLKTDFKKAVKLQKDLKISDKQFYYKLLKTYIQLPDKRRELYDFATQKQSPIGYEPFYTESLKVGDKRHASLYLGLCTNMPYKTKIKCYLSCDDHKGAIEEAFKRKDADMIRLIKDLAGNTAHIHLADDYIERLTGRR</sequence>
<comment type="function">
    <text evidence="2">Essential for vacuolar protein sorting. Required for vacuole biogenesis, stability and to maintain vacuole morphology.</text>
</comment>
<dbReference type="Proteomes" id="UP000697297">
    <property type="component" value="Unassembled WGS sequence"/>
</dbReference>
<evidence type="ECO:0000259" key="4">
    <source>
        <dbReference type="Pfam" id="PF04841"/>
    </source>
</evidence>
<feature type="domain" description="Vps16 N-terminal" evidence="4">
    <location>
        <begin position="196"/>
        <end position="385"/>
    </location>
</feature>
<evidence type="ECO:0000313" key="7">
    <source>
        <dbReference type="Proteomes" id="UP000697297"/>
    </source>
</evidence>
<evidence type="ECO:0000313" key="6">
    <source>
        <dbReference type="EMBL" id="KAG7765903.1"/>
    </source>
</evidence>